<keyword evidence="3" id="KW-0620">Polyamine biosynthesis</keyword>
<dbReference type="GO" id="GO:0004766">
    <property type="term" value="F:spermidine synthase activity"/>
    <property type="evidence" value="ECO:0007669"/>
    <property type="project" value="TreeGrafter"/>
</dbReference>
<evidence type="ECO:0000313" key="6">
    <source>
        <dbReference type="EMBL" id="KAG5617200.1"/>
    </source>
</evidence>
<dbReference type="SUPFAM" id="SSF53335">
    <property type="entry name" value="S-adenosyl-L-methionine-dependent methyltransferases"/>
    <property type="match status" value="1"/>
</dbReference>
<dbReference type="PROSITE" id="PS51006">
    <property type="entry name" value="PABS_2"/>
    <property type="match status" value="1"/>
</dbReference>
<evidence type="ECO:0000256" key="1">
    <source>
        <dbReference type="ARBA" id="ARBA00007867"/>
    </source>
</evidence>
<dbReference type="AlphaFoldDB" id="A0A9J5ZY80"/>
<dbReference type="FunFam" id="2.30.140.10:FF:000003">
    <property type="entry name" value="Spermidine synthase 1"/>
    <property type="match status" value="1"/>
</dbReference>
<feature type="active site" description="Proton acceptor" evidence="3">
    <location>
        <position position="202"/>
    </location>
</feature>
<dbReference type="InterPro" id="IPR037163">
    <property type="entry name" value="Spermidine_synt_N_sf"/>
</dbReference>
<reference evidence="6 7" key="1">
    <citation type="submission" date="2020-09" db="EMBL/GenBank/DDBJ databases">
        <title>De no assembly of potato wild relative species, Solanum commersonii.</title>
        <authorList>
            <person name="Cho K."/>
        </authorList>
    </citation>
    <scope>NUCLEOTIDE SEQUENCE [LARGE SCALE GENOMIC DNA]</scope>
    <source>
        <strain evidence="6">LZ3.2</strain>
        <tissue evidence="6">Leaf</tissue>
    </source>
</reference>
<dbReference type="Gene3D" id="2.30.140.10">
    <property type="entry name" value="Spermidine synthase, tetramerisation domain"/>
    <property type="match status" value="1"/>
</dbReference>
<dbReference type="InterPro" id="IPR029063">
    <property type="entry name" value="SAM-dependent_MTases_sf"/>
</dbReference>
<evidence type="ECO:0000256" key="2">
    <source>
        <dbReference type="ARBA" id="ARBA00022679"/>
    </source>
</evidence>
<feature type="domain" description="PABS" evidence="5">
    <location>
        <begin position="41"/>
        <end position="282"/>
    </location>
</feature>
<dbReference type="Pfam" id="PF01564">
    <property type="entry name" value="Spermine_synth"/>
    <property type="match status" value="1"/>
</dbReference>
<name>A0A9J5ZY80_SOLCO</name>
<dbReference type="InterPro" id="IPR035246">
    <property type="entry name" value="Spermidine_synt_N"/>
</dbReference>
<gene>
    <name evidence="6" type="ORF">H5410_017024</name>
</gene>
<dbReference type="Pfam" id="PF17284">
    <property type="entry name" value="Spermine_synt_N"/>
    <property type="match status" value="1"/>
</dbReference>
<dbReference type="InterPro" id="IPR030374">
    <property type="entry name" value="PABS"/>
</dbReference>
<comment type="similarity">
    <text evidence="1 4">Belongs to the spermidine/spermine synthase family.</text>
</comment>
<evidence type="ECO:0000256" key="3">
    <source>
        <dbReference type="PROSITE-ProRule" id="PRU00354"/>
    </source>
</evidence>
<evidence type="ECO:0000313" key="7">
    <source>
        <dbReference type="Proteomes" id="UP000824120"/>
    </source>
</evidence>
<evidence type="ECO:0000259" key="5">
    <source>
        <dbReference type="PROSITE" id="PS51006"/>
    </source>
</evidence>
<dbReference type="OrthoDB" id="38125at2759"/>
<dbReference type="PROSITE" id="PS01330">
    <property type="entry name" value="PABS_1"/>
    <property type="match status" value="1"/>
</dbReference>
<organism evidence="6 7">
    <name type="scientific">Solanum commersonii</name>
    <name type="common">Commerson's wild potato</name>
    <name type="synonym">Commerson's nightshade</name>
    <dbReference type="NCBI Taxonomy" id="4109"/>
    <lineage>
        <taxon>Eukaryota</taxon>
        <taxon>Viridiplantae</taxon>
        <taxon>Streptophyta</taxon>
        <taxon>Embryophyta</taxon>
        <taxon>Tracheophyta</taxon>
        <taxon>Spermatophyta</taxon>
        <taxon>Magnoliopsida</taxon>
        <taxon>eudicotyledons</taxon>
        <taxon>Gunneridae</taxon>
        <taxon>Pentapetalae</taxon>
        <taxon>asterids</taxon>
        <taxon>lamiids</taxon>
        <taxon>Solanales</taxon>
        <taxon>Solanaceae</taxon>
        <taxon>Solanoideae</taxon>
        <taxon>Solaneae</taxon>
        <taxon>Solanum</taxon>
    </lineage>
</organism>
<comment type="caution">
    <text evidence="6">The sequence shown here is derived from an EMBL/GenBank/DDBJ whole genome shotgun (WGS) entry which is preliminary data.</text>
</comment>
<dbReference type="EMBL" id="JACXVP010000003">
    <property type="protein sequence ID" value="KAG5617200.1"/>
    <property type="molecule type" value="Genomic_DNA"/>
</dbReference>
<dbReference type="PANTHER" id="PTHR11558">
    <property type="entry name" value="SPERMIDINE/SPERMINE SYNTHASE"/>
    <property type="match status" value="1"/>
</dbReference>
<dbReference type="GO" id="GO:0005829">
    <property type="term" value="C:cytosol"/>
    <property type="evidence" value="ECO:0007669"/>
    <property type="project" value="TreeGrafter"/>
</dbReference>
<dbReference type="GO" id="GO:0008295">
    <property type="term" value="P:spermidine biosynthetic process"/>
    <property type="evidence" value="ECO:0007669"/>
    <property type="project" value="TreeGrafter"/>
</dbReference>
<dbReference type="HAMAP" id="MF_00198">
    <property type="entry name" value="Spermidine_synth"/>
    <property type="match status" value="1"/>
</dbReference>
<accession>A0A9J5ZY80</accession>
<evidence type="ECO:0000256" key="4">
    <source>
        <dbReference type="RuleBase" id="RU003836"/>
    </source>
</evidence>
<keyword evidence="2 3" id="KW-0808">Transferase</keyword>
<keyword evidence="7" id="KW-1185">Reference proteome</keyword>
<sequence length="345" mass="38209">MDGKENNGVNGSNKVVIPKCCLKARVYDPELEANCHSTVVSGWFSQPPSSFDGKEKVLYFNNPMWPGEAHSLKVEKVLFKGKSEFQEVLVFESASYGKVLVLDGIVQLTEKDECAYQEMIAHLPLCSIKSPKKVLVVGGGDGGVLREISDTVLWSRLIFVSKKYFPDLAIGFEDPRVNLHVGDAVEFLKNTPEGKYDAIIVDSSDPVGPAIELVERPFFAMIARALRPGGVLCNMAESMWLHTHLIQDMISICRETFSSAHYAWASVPTYPSGVIGFLLCSTEGPSVDFKHPVNPIEKLEGALQHQRELKFYNSEMHEAAFALPCFLRREVSGLRDSPRSAGVKI</sequence>
<dbReference type="InterPro" id="IPR030373">
    <property type="entry name" value="PABS_CS"/>
</dbReference>
<dbReference type="Gene3D" id="3.40.50.150">
    <property type="entry name" value="Vaccinia Virus protein VP39"/>
    <property type="match status" value="1"/>
</dbReference>
<dbReference type="Proteomes" id="UP000824120">
    <property type="component" value="Chromosome 3"/>
</dbReference>
<dbReference type="PANTHER" id="PTHR11558:SF25">
    <property type="entry name" value="SPERMINE SYNTHASE"/>
    <property type="match status" value="1"/>
</dbReference>
<protein>
    <recommendedName>
        <fullName evidence="5">PABS domain-containing protein</fullName>
    </recommendedName>
</protein>
<dbReference type="CDD" id="cd02440">
    <property type="entry name" value="AdoMet_MTases"/>
    <property type="match status" value="1"/>
</dbReference>
<proteinExistence type="inferred from homology"/>
<dbReference type="FunFam" id="3.40.50.150:FF:000013">
    <property type="entry name" value="Spermidine synthase"/>
    <property type="match status" value="1"/>
</dbReference>
<dbReference type="NCBIfam" id="TIGR00417">
    <property type="entry name" value="speE"/>
    <property type="match status" value="1"/>
</dbReference>
<dbReference type="InterPro" id="IPR001045">
    <property type="entry name" value="Spermi_synthase"/>
</dbReference>